<proteinExistence type="predicted"/>
<feature type="region of interest" description="Disordered" evidence="1">
    <location>
        <begin position="163"/>
        <end position="186"/>
    </location>
</feature>
<evidence type="ECO:0000313" key="2">
    <source>
        <dbReference type="EMBL" id="MBB4932045.1"/>
    </source>
</evidence>
<dbReference type="EMBL" id="JACHJT010000001">
    <property type="protein sequence ID" value="MBB4932045.1"/>
    <property type="molecule type" value="Genomic_DNA"/>
</dbReference>
<name>A0A7W7RHK7_9ACTN</name>
<sequence length="186" mass="20538">MVRFIRRAFPVFPEYGRFRLAGPGARQENTDIAELLGGSLLASGYDHIELSTLQGRVDVSVVLEEWDAEPPDPENPGWEEAAAATVFLRGFVTVGGGVPGYAVNLRLRSGARLYRADVHAWRRRAVAQRYDQLLRSYGDPHSARFRAAEKQLRGQEEFLIRLRPTASDDGTSPRGGNLCSPETVAG</sequence>
<dbReference type="AlphaFoldDB" id="A0A7W7RHK7"/>
<evidence type="ECO:0000256" key="1">
    <source>
        <dbReference type="SAM" id="MobiDB-lite"/>
    </source>
</evidence>
<dbReference type="Proteomes" id="UP000523007">
    <property type="component" value="Unassembled WGS sequence"/>
</dbReference>
<protein>
    <submittedName>
        <fullName evidence="2">Uncharacterized protein</fullName>
    </submittedName>
</protein>
<comment type="caution">
    <text evidence="2">The sequence shown here is derived from an EMBL/GenBank/DDBJ whole genome shotgun (WGS) entry which is preliminary data.</text>
</comment>
<organism evidence="2 3">
    <name type="scientific">Lipingzhangella halophila</name>
    <dbReference type="NCBI Taxonomy" id="1783352"/>
    <lineage>
        <taxon>Bacteria</taxon>
        <taxon>Bacillati</taxon>
        <taxon>Actinomycetota</taxon>
        <taxon>Actinomycetes</taxon>
        <taxon>Streptosporangiales</taxon>
        <taxon>Nocardiopsidaceae</taxon>
        <taxon>Lipingzhangella</taxon>
    </lineage>
</organism>
<keyword evidence="3" id="KW-1185">Reference proteome</keyword>
<accession>A0A7W7RHK7</accession>
<evidence type="ECO:0000313" key="3">
    <source>
        <dbReference type="Proteomes" id="UP000523007"/>
    </source>
</evidence>
<dbReference type="RefSeq" id="WP_221445482.1">
    <property type="nucleotide sequence ID" value="NZ_JACHJT010000001.1"/>
</dbReference>
<reference evidence="2 3" key="1">
    <citation type="submission" date="2020-08" db="EMBL/GenBank/DDBJ databases">
        <title>Sequencing the genomes of 1000 actinobacteria strains.</title>
        <authorList>
            <person name="Klenk H.-P."/>
        </authorList>
    </citation>
    <scope>NUCLEOTIDE SEQUENCE [LARGE SCALE GENOMIC DNA]</scope>
    <source>
        <strain evidence="2 3">DSM 102030</strain>
    </source>
</reference>
<gene>
    <name evidence="2" type="ORF">F4561_002865</name>
</gene>